<dbReference type="InterPro" id="IPR054384">
    <property type="entry name" value="SecDF_P1_head"/>
</dbReference>
<dbReference type="Proteomes" id="UP000093748">
    <property type="component" value="Unassembled WGS sequence"/>
</dbReference>
<evidence type="ECO:0000259" key="2">
    <source>
        <dbReference type="Pfam" id="PF22599"/>
    </source>
</evidence>
<gene>
    <name evidence="3" type="ORF">BAE39_20150</name>
</gene>
<accession>A0A1A5HUI2</accession>
<dbReference type="OrthoDB" id="8082136at2"/>
<evidence type="ECO:0000256" key="1">
    <source>
        <dbReference type="SAM" id="SignalP"/>
    </source>
</evidence>
<feature type="domain" description="SecDF P1 head subdomain" evidence="2">
    <location>
        <begin position="30"/>
        <end position="114"/>
    </location>
</feature>
<reference evidence="4" key="1">
    <citation type="submission" date="2016-06" db="EMBL/GenBank/DDBJ databases">
        <title>NZP2037 Pacbio-Illumina hybrid assembly.</title>
        <authorList>
            <person name="Ramsay J.P."/>
        </authorList>
    </citation>
    <scope>NUCLEOTIDE SEQUENCE [LARGE SCALE GENOMIC DNA]</scope>
    <source>
        <strain evidence="4">R7ANS::ICEMlSym2042</strain>
    </source>
</reference>
<evidence type="ECO:0000313" key="4">
    <source>
        <dbReference type="Proteomes" id="UP000093748"/>
    </source>
</evidence>
<evidence type="ECO:0000313" key="3">
    <source>
        <dbReference type="EMBL" id="OBP73003.1"/>
    </source>
</evidence>
<dbReference type="AlphaFoldDB" id="A0A1A5HUI2"/>
<feature type="chain" id="PRO_5009826957" description="SecDF P1 head subdomain domain-containing protein" evidence="1">
    <location>
        <begin position="24"/>
        <end position="128"/>
    </location>
</feature>
<sequence length="128" mass="12988">MNGLTRLIAGTAITLFASGPVMAEPLTLAIAKAAVVSDQASGQRALNLKMTPDSAKAFADFTKANVGKVVDLSVDGAVVASPRLVEPILGGEVMLSGAFAAGELQRLAERISAGGAKVTVEVKAEQPL</sequence>
<dbReference type="Gene3D" id="3.30.1360.200">
    <property type="match status" value="1"/>
</dbReference>
<protein>
    <recommendedName>
        <fullName evidence="2">SecDF P1 head subdomain domain-containing protein</fullName>
    </recommendedName>
</protein>
<keyword evidence="1" id="KW-0732">Signal</keyword>
<dbReference type="Pfam" id="PF22599">
    <property type="entry name" value="SecDF_P1_head"/>
    <property type="match status" value="1"/>
</dbReference>
<name>A0A1A5HUI2_RHILI</name>
<dbReference type="EMBL" id="LZTJ01000031">
    <property type="protein sequence ID" value="OBP73003.1"/>
    <property type="molecule type" value="Genomic_DNA"/>
</dbReference>
<organism evidence="3 4">
    <name type="scientific">Rhizobium loti</name>
    <name type="common">Mesorhizobium loti</name>
    <dbReference type="NCBI Taxonomy" id="381"/>
    <lineage>
        <taxon>Bacteria</taxon>
        <taxon>Pseudomonadati</taxon>
        <taxon>Pseudomonadota</taxon>
        <taxon>Alphaproteobacteria</taxon>
        <taxon>Hyphomicrobiales</taxon>
        <taxon>Phyllobacteriaceae</taxon>
        <taxon>Mesorhizobium</taxon>
    </lineage>
</organism>
<feature type="signal peptide" evidence="1">
    <location>
        <begin position="1"/>
        <end position="23"/>
    </location>
</feature>
<proteinExistence type="predicted"/>
<comment type="caution">
    <text evidence="3">The sequence shown here is derived from an EMBL/GenBank/DDBJ whole genome shotgun (WGS) entry which is preliminary data.</text>
</comment>